<sequence length="266" mass="28563">MTLAHHPVDGAAQAVSRSPRSGAAPVPVGVPRVRKAARSAEELGSIARRGALELADATAIEILRWAGEQFGTRLAVTASMQDTVLAHLAARAVPGIDVLFLDTGYHFVETIGTADAVEAVYDVTLQRVLPAQTVAEQDAELGKDLFARDPDLCCSLRKVAPLNRALRDFDAWATGVRRVEAPTRANTPVVQFDVKRGKVRLAPLAAWTDDDVDRYISEHGVLVNPLLSDEYPSIGCEPCTHRVLPGQNARAGRWAGSTKTECGINT</sequence>
<proteinExistence type="inferred from homology"/>
<feature type="domain" description="Phosphoadenosine phosphosulphate reductase" evidence="6">
    <location>
        <begin position="78"/>
        <end position="241"/>
    </location>
</feature>
<organism evidence="7 8">
    <name type="scientific">Nakamurella flava</name>
    <dbReference type="NCBI Taxonomy" id="2576308"/>
    <lineage>
        <taxon>Bacteria</taxon>
        <taxon>Bacillati</taxon>
        <taxon>Actinomycetota</taxon>
        <taxon>Actinomycetes</taxon>
        <taxon>Nakamurellales</taxon>
        <taxon>Nakamurellaceae</taxon>
        <taxon>Nakamurella</taxon>
    </lineage>
</organism>
<dbReference type="PANTHER" id="PTHR46509:SF1">
    <property type="entry name" value="PHOSPHOADENOSINE PHOSPHOSULFATE REDUCTASE"/>
    <property type="match status" value="1"/>
</dbReference>
<dbReference type="GO" id="GO:0070814">
    <property type="term" value="P:hydrogen sulfide biosynthetic process"/>
    <property type="evidence" value="ECO:0007669"/>
    <property type="project" value="UniProtKB-UniRule"/>
</dbReference>
<evidence type="ECO:0000256" key="4">
    <source>
        <dbReference type="HAMAP-Rule" id="MF_00063"/>
    </source>
</evidence>
<evidence type="ECO:0000313" key="7">
    <source>
        <dbReference type="EMBL" id="TKV61628.1"/>
    </source>
</evidence>
<reference evidence="7 8" key="1">
    <citation type="submission" date="2019-05" db="EMBL/GenBank/DDBJ databases">
        <title>Nakamurella sp. N5BH11, whole genome shotgun sequence.</title>
        <authorList>
            <person name="Tuo L."/>
        </authorList>
    </citation>
    <scope>NUCLEOTIDE SEQUENCE [LARGE SCALE GENOMIC DNA]</scope>
    <source>
        <strain evidence="7 8">N5BH11</strain>
    </source>
</reference>
<dbReference type="CDD" id="cd23945">
    <property type="entry name" value="PAPS_reductase"/>
    <property type="match status" value="1"/>
</dbReference>
<feature type="binding site" evidence="4">
    <location>
        <position position="154"/>
    </location>
    <ligand>
        <name>[4Fe-4S] cluster</name>
        <dbReference type="ChEBI" id="CHEBI:49883"/>
    </ligand>
</feature>
<dbReference type="GO" id="GO:0005737">
    <property type="term" value="C:cytoplasm"/>
    <property type="evidence" value="ECO:0007669"/>
    <property type="project" value="UniProtKB-SubCell"/>
</dbReference>
<name>A0A4U6QN76_9ACTN</name>
<dbReference type="HAMAP" id="MF_00063">
    <property type="entry name" value="CysH"/>
    <property type="match status" value="1"/>
</dbReference>
<dbReference type="GO" id="GO:0051539">
    <property type="term" value="F:4 iron, 4 sulfur cluster binding"/>
    <property type="evidence" value="ECO:0007669"/>
    <property type="project" value="UniProtKB-UniRule"/>
</dbReference>
<dbReference type="InterPro" id="IPR004511">
    <property type="entry name" value="PAPS/APS_Rdtase"/>
</dbReference>
<comment type="function">
    <text evidence="4">Catalyzes the formation of sulfite from adenosine 5'-phosphosulfate (APS) using thioredoxin as an electron donor.</text>
</comment>
<gene>
    <name evidence="4" type="primary">cysH</name>
    <name evidence="7" type="ORF">FDO65_08735</name>
</gene>
<feature type="compositionally biased region" description="Low complexity" evidence="5">
    <location>
        <begin position="19"/>
        <end position="28"/>
    </location>
</feature>
<dbReference type="AlphaFoldDB" id="A0A4U6QN76"/>
<dbReference type="GO" id="GO:0046872">
    <property type="term" value="F:metal ion binding"/>
    <property type="evidence" value="ECO:0007669"/>
    <property type="project" value="UniProtKB-KW"/>
</dbReference>
<evidence type="ECO:0000256" key="5">
    <source>
        <dbReference type="SAM" id="MobiDB-lite"/>
    </source>
</evidence>
<dbReference type="OrthoDB" id="9794018at2"/>
<dbReference type="NCBIfam" id="NF002537">
    <property type="entry name" value="PRK02090.1"/>
    <property type="match status" value="1"/>
</dbReference>
<keyword evidence="4" id="KW-0963">Cytoplasm</keyword>
<protein>
    <recommendedName>
        <fullName evidence="4">Adenosine 5'-phosphosulfate reductase</fullName>
        <shortName evidence="4">APS reductase</shortName>
        <ecNumber evidence="4">1.8.4.10</ecNumber>
    </recommendedName>
    <alternativeName>
        <fullName evidence="4">5'-adenylylsulfate reductase</fullName>
    </alternativeName>
    <alternativeName>
        <fullName evidence="4">Thioredoxin-dependent 5'-adenylylsulfate reductase</fullName>
    </alternativeName>
</protein>
<dbReference type="GO" id="GO:0043866">
    <property type="term" value="F:adenylyl-sulfate reductase (thioredoxin) activity"/>
    <property type="evidence" value="ECO:0007669"/>
    <property type="project" value="UniProtKB-EC"/>
</dbReference>
<evidence type="ECO:0000313" key="8">
    <source>
        <dbReference type="Proteomes" id="UP000306985"/>
    </source>
</evidence>
<dbReference type="GO" id="GO:0004604">
    <property type="term" value="F:phosphoadenylyl-sulfate reductase (thioredoxin) activity"/>
    <property type="evidence" value="ECO:0007669"/>
    <property type="project" value="UniProtKB-UniRule"/>
</dbReference>
<dbReference type="PANTHER" id="PTHR46509">
    <property type="entry name" value="PHOSPHOADENOSINE PHOSPHOSULFATE REDUCTASE"/>
    <property type="match status" value="1"/>
</dbReference>
<dbReference type="GO" id="GO:0019379">
    <property type="term" value="P:sulfate assimilation, phosphoadenylyl sulfate reduction by phosphoadenylyl-sulfate reductase (thioredoxin)"/>
    <property type="evidence" value="ECO:0007669"/>
    <property type="project" value="UniProtKB-UniRule"/>
</dbReference>
<feature type="binding site" evidence="4">
    <location>
        <position position="153"/>
    </location>
    <ligand>
        <name>[4Fe-4S] cluster</name>
        <dbReference type="ChEBI" id="CHEBI:49883"/>
    </ligand>
</feature>
<dbReference type="Proteomes" id="UP000306985">
    <property type="component" value="Unassembled WGS sequence"/>
</dbReference>
<dbReference type="SUPFAM" id="SSF52402">
    <property type="entry name" value="Adenine nucleotide alpha hydrolases-like"/>
    <property type="match status" value="1"/>
</dbReference>
<dbReference type="InterPro" id="IPR002500">
    <property type="entry name" value="PAPS_reduct_dom"/>
</dbReference>
<comment type="subcellular location">
    <subcellularLocation>
        <location evidence="4">Cytoplasm</location>
    </subcellularLocation>
</comment>
<evidence type="ECO:0000256" key="1">
    <source>
        <dbReference type="ARBA" id="ARBA00009732"/>
    </source>
</evidence>
<feature type="region of interest" description="Disordered" evidence="5">
    <location>
        <begin position="1"/>
        <end position="28"/>
    </location>
</feature>
<keyword evidence="4" id="KW-0479">Metal-binding</keyword>
<dbReference type="NCBIfam" id="TIGR00434">
    <property type="entry name" value="cysH"/>
    <property type="match status" value="1"/>
</dbReference>
<comment type="catalytic activity">
    <reaction evidence="4">
        <text>[thioredoxin]-disulfide + sulfite + AMP + 2 H(+) = adenosine 5'-phosphosulfate + [thioredoxin]-dithiol</text>
        <dbReference type="Rhea" id="RHEA:21976"/>
        <dbReference type="Rhea" id="RHEA-COMP:10698"/>
        <dbReference type="Rhea" id="RHEA-COMP:10700"/>
        <dbReference type="ChEBI" id="CHEBI:15378"/>
        <dbReference type="ChEBI" id="CHEBI:17359"/>
        <dbReference type="ChEBI" id="CHEBI:29950"/>
        <dbReference type="ChEBI" id="CHEBI:50058"/>
        <dbReference type="ChEBI" id="CHEBI:58243"/>
        <dbReference type="ChEBI" id="CHEBI:456215"/>
        <dbReference type="EC" id="1.8.4.10"/>
    </reaction>
</comment>
<dbReference type="Pfam" id="PF01507">
    <property type="entry name" value="PAPS_reduct"/>
    <property type="match status" value="1"/>
</dbReference>
<comment type="caution">
    <text evidence="7">The sequence shown here is derived from an EMBL/GenBank/DDBJ whole genome shotgun (WGS) entry which is preliminary data.</text>
</comment>
<dbReference type="RefSeq" id="WP_137448933.1">
    <property type="nucleotide sequence ID" value="NZ_SZZH01000001.1"/>
</dbReference>
<evidence type="ECO:0000256" key="3">
    <source>
        <dbReference type="ARBA" id="ARBA00024327"/>
    </source>
</evidence>
<keyword evidence="4" id="KW-0408">Iron</keyword>
<feature type="binding site" evidence="4">
    <location>
        <position position="236"/>
    </location>
    <ligand>
        <name>[4Fe-4S] cluster</name>
        <dbReference type="ChEBI" id="CHEBI:49883"/>
    </ligand>
</feature>
<keyword evidence="2 4" id="KW-0560">Oxidoreductase</keyword>
<feature type="binding site" evidence="4">
    <location>
        <position position="239"/>
    </location>
    <ligand>
        <name>[4Fe-4S] cluster</name>
        <dbReference type="ChEBI" id="CHEBI:49883"/>
    </ligand>
</feature>
<dbReference type="Gene3D" id="3.40.50.620">
    <property type="entry name" value="HUPs"/>
    <property type="match status" value="1"/>
</dbReference>
<accession>A0A4U6QN76</accession>
<feature type="active site" description="Nucleophile; cysteine thiosulfonate intermediate" evidence="4">
    <location>
        <position position="262"/>
    </location>
</feature>
<evidence type="ECO:0000256" key="2">
    <source>
        <dbReference type="ARBA" id="ARBA00023002"/>
    </source>
</evidence>
<evidence type="ECO:0000259" key="6">
    <source>
        <dbReference type="Pfam" id="PF01507"/>
    </source>
</evidence>
<comment type="pathway">
    <text evidence="3 4">Sulfur metabolism; hydrogen sulfide biosynthesis; sulfite from sulfate.</text>
</comment>
<dbReference type="PIRSF" id="PIRSF000857">
    <property type="entry name" value="PAPS_reductase"/>
    <property type="match status" value="1"/>
</dbReference>
<comment type="cofactor">
    <cofactor evidence="4">
        <name>[4Fe-4S] cluster</name>
        <dbReference type="ChEBI" id="CHEBI:49883"/>
    </cofactor>
    <text evidence="4">Binds 1 [4Fe-4S] cluster per subunit.</text>
</comment>
<dbReference type="InterPro" id="IPR014729">
    <property type="entry name" value="Rossmann-like_a/b/a_fold"/>
</dbReference>
<dbReference type="EC" id="1.8.4.10" evidence="4"/>
<keyword evidence="4" id="KW-0411">Iron-sulfur</keyword>
<comment type="similarity">
    <text evidence="1 4">Belongs to the PAPS reductase family. CysH subfamily.</text>
</comment>
<keyword evidence="8" id="KW-1185">Reference proteome</keyword>
<dbReference type="EMBL" id="SZZH01000001">
    <property type="protein sequence ID" value="TKV61628.1"/>
    <property type="molecule type" value="Genomic_DNA"/>
</dbReference>